<reference evidence="1 2" key="1">
    <citation type="journal article" date="2020" name="ISME J.">
        <title>Comparative genomics reveals insights into cyanobacterial evolution and habitat adaptation.</title>
        <authorList>
            <person name="Chen M.Y."/>
            <person name="Teng W.K."/>
            <person name="Zhao L."/>
            <person name="Hu C.X."/>
            <person name="Zhou Y.K."/>
            <person name="Han B.P."/>
            <person name="Song L.R."/>
            <person name="Shu W.S."/>
        </authorList>
    </citation>
    <scope>NUCLEOTIDE SEQUENCE [LARGE SCALE GENOMIC DNA]</scope>
    <source>
        <strain evidence="1 2">FACHB-248</strain>
    </source>
</reference>
<sequence>MLPELKPEYFELTIEQRFMLSCYNEKIKEIPLEMLQASFLEIACLLMIKDNLIRALIAEVG</sequence>
<name>A0ABR8GU17_9CYAN</name>
<gene>
    <name evidence="1" type="ORF">H6G81_18285</name>
</gene>
<dbReference type="InterPro" id="IPR007574">
    <property type="entry name" value="NblA"/>
</dbReference>
<proteinExistence type="predicted"/>
<dbReference type="EMBL" id="JACJTA010000040">
    <property type="protein sequence ID" value="MBD2606426.1"/>
    <property type="molecule type" value="Genomic_DNA"/>
</dbReference>
<dbReference type="Gene3D" id="1.10.287.670">
    <property type="entry name" value="Phycobilisome degradation protein NblA"/>
    <property type="match status" value="1"/>
</dbReference>
<keyword evidence="2" id="KW-1185">Reference proteome</keyword>
<dbReference type="InterPro" id="IPR036904">
    <property type="entry name" value="NblA_sf"/>
</dbReference>
<evidence type="ECO:0000313" key="2">
    <source>
        <dbReference type="Proteomes" id="UP000660380"/>
    </source>
</evidence>
<dbReference type="RefSeq" id="WP_029631831.1">
    <property type="nucleotide sequence ID" value="NZ_JACJTA010000040.1"/>
</dbReference>
<evidence type="ECO:0000313" key="1">
    <source>
        <dbReference type="EMBL" id="MBD2606426.1"/>
    </source>
</evidence>
<comment type="caution">
    <text evidence="1">The sequence shown here is derived from an EMBL/GenBank/DDBJ whole genome shotgun (WGS) entry which is preliminary data.</text>
</comment>
<dbReference type="Pfam" id="PF04485">
    <property type="entry name" value="NblA"/>
    <property type="match status" value="1"/>
</dbReference>
<dbReference type="SUPFAM" id="SSF109859">
    <property type="entry name" value="NblA-like"/>
    <property type="match status" value="1"/>
</dbReference>
<organism evidence="1 2">
    <name type="scientific">Scytonema hofmannii FACHB-248</name>
    <dbReference type="NCBI Taxonomy" id="1842502"/>
    <lineage>
        <taxon>Bacteria</taxon>
        <taxon>Bacillati</taxon>
        <taxon>Cyanobacteriota</taxon>
        <taxon>Cyanophyceae</taxon>
        <taxon>Nostocales</taxon>
        <taxon>Scytonemataceae</taxon>
        <taxon>Scytonema</taxon>
    </lineage>
</organism>
<dbReference type="Proteomes" id="UP000660380">
    <property type="component" value="Unassembled WGS sequence"/>
</dbReference>
<accession>A0ABR8GU17</accession>
<protein>
    <submittedName>
        <fullName evidence="1">Uncharacterized protein</fullName>
    </submittedName>
</protein>